<dbReference type="AlphaFoldDB" id="A0A498BZ38"/>
<dbReference type="GO" id="GO:0003755">
    <property type="term" value="F:peptidyl-prolyl cis-trans isomerase activity"/>
    <property type="evidence" value="ECO:0007669"/>
    <property type="project" value="UniProtKB-UniRule"/>
</dbReference>
<name>A0A498BZ38_9GAMM</name>
<evidence type="ECO:0000256" key="3">
    <source>
        <dbReference type="ARBA" id="ARBA00023235"/>
    </source>
</evidence>
<keyword evidence="3 4" id="KW-0413">Isomerase</keyword>
<dbReference type="GO" id="GO:0006457">
    <property type="term" value="P:protein folding"/>
    <property type="evidence" value="ECO:0007669"/>
    <property type="project" value="InterPro"/>
</dbReference>
<dbReference type="Proteomes" id="UP000275461">
    <property type="component" value="Unassembled WGS sequence"/>
</dbReference>
<dbReference type="PRINTS" id="PR00153">
    <property type="entry name" value="CSAPPISMRASE"/>
</dbReference>
<evidence type="ECO:0000313" key="8">
    <source>
        <dbReference type="Proteomes" id="UP000275461"/>
    </source>
</evidence>
<comment type="function">
    <text evidence="4">PPIases accelerate the folding of proteins. It catalyzes the cis-trans isomerization of proline imidic peptide bonds in oligopeptides.</text>
</comment>
<dbReference type="InterPro" id="IPR044665">
    <property type="entry name" value="E_coli_cyclophilin_A-like"/>
</dbReference>
<dbReference type="EC" id="5.2.1.8" evidence="4"/>
<dbReference type="Gene3D" id="2.40.100.10">
    <property type="entry name" value="Cyclophilin-like"/>
    <property type="match status" value="1"/>
</dbReference>
<dbReference type="SUPFAM" id="SSF50891">
    <property type="entry name" value="Cyclophilin-like"/>
    <property type="match status" value="1"/>
</dbReference>
<keyword evidence="8" id="KW-1185">Reference proteome</keyword>
<dbReference type="Pfam" id="PF00160">
    <property type="entry name" value="Pro_isomerase"/>
    <property type="match status" value="1"/>
</dbReference>
<proteinExistence type="inferred from homology"/>
<comment type="similarity">
    <text evidence="1 4">Belongs to the cyclophilin-type PPIase family.</text>
</comment>
<accession>A0A498BZ38</accession>
<reference evidence="7 8" key="1">
    <citation type="submission" date="2018-10" db="EMBL/GenBank/DDBJ databases">
        <title>Genomic Encyclopedia of Type Strains, Phase IV (KMG-IV): sequencing the most valuable type-strain genomes for metagenomic binning, comparative biology and taxonomic classification.</title>
        <authorList>
            <person name="Goeker M."/>
        </authorList>
    </citation>
    <scope>NUCLEOTIDE SEQUENCE [LARGE SCALE GENOMIC DNA]</scope>
    <source>
        <strain evidence="7 8">DSM 12769</strain>
    </source>
</reference>
<keyword evidence="2 4" id="KW-0697">Rotamase</keyword>
<evidence type="ECO:0000256" key="1">
    <source>
        <dbReference type="ARBA" id="ARBA00007365"/>
    </source>
</evidence>
<evidence type="ECO:0000256" key="4">
    <source>
        <dbReference type="RuleBase" id="RU363019"/>
    </source>
</evidence>
<dbReference type="InterPro" id="IPR029000">
    <property type="entry name" value="Cyclophilin-like_dom_sf"/>
</dbReference>
<comment type="catalytic activity">
    <reaction evidence="4">
        <text>[protein]-peptidylproline (omega=180) = [protein]-peptidylproline (omega=0)</text>
        <dbReference type="Rhea" id="RHEA:16237"/>
        <dbReference type="Rhea" id="RHEA-COMP:10747"/>
        <dbReference type="Rhea" id="RHEA-COMP:10748"/>
        <dbReference type="ChEBI" id="CHEBI:83833"/>
        <dbReference type="ChEBI" id="CHEBI:83834"/>
        <dbReference type="EC" id="5.2.1.8"/>
    </reaction>
</comment>
<dbReference type="CDD" id="cd01920">
    <property type="entry name" value="cyclophilin_EcCYP_like"/>
    <property type="match status" value="1"/>
</dbReference>
<dbReference type="EMBL" id="RCDA01000002">
    <property type="protein sequence ID" value="RLK48692.1"/>
    <property type="molecule type" value="Genomic_DNA"/>
</dbReference>
<dbReference type="InterPro" id="IPR002130">
    <property type="entry name" value="Cyclophilin-type_PPIase_dom"/>
</dbReference>
<dbReference type="PANTHER" id="PTHR43246">
    <property type="entry name" value="PEPTIDYL-PROLYL CIS-TRANS ISOMERASE CYP38, CHLOROPLASTIC"/>
    <property type="match status" value="1"/>
</dbReference>
<evidence type="ECO:0000259" key="6">
    <source>
        <dbReference type="PROSITE" id="PS50072"/>
    </source>
</evidence>
<evidence type="ECO:0000256" key="5">
    <source>
        <dbReference type="SAM" id="MobiDB-lite"/>
    </source>
</evidence>
<sequence>MALRAAGKVITFMFFIGLSVAVAKAVGGEMDHPDSQNQQTETPMVVFETSHGKLTLELFPEEAPITVENFLQYVDDGFYDGTIFHRVIPGFVVQGGGFDEDFQQKPTRDPIKNEADNGLKNERGTLSMARTQQRDSATSQFFINLADNAFLDHGTRDFGYAVFARITDGMDVVDKIAQIRTGNRGMHQDVPEEDIVVQRAYRKGAE</sequence>
<evidence type="ECO:0000313" key="7">
    <source>
        <dbReference type="EMBL" id="RLK48692.1"/>
    </source>
</evidence>
<protein>
    <recommendedName>
        <fullName evidence="4">Peptidyl-prolyl cis-trans isomerase</fullName>
        <shortName evidence="4">PPIase</shortName>
        <ecNumber evidence="4">5.2.1.8</ecNumber>
    </recommendedName>
</protein>
<dbReference type="PROSITE" id="PS00170">
    <property type="entry name" value="CSA_PPIASE_1"/>
    <property type="match status" value="1"/>
</dbReference>
<feature type="domain" description="PPIase cyclophilin-type" evidence="6">
    <location>
        <begin position="41"/>
        <end position="202"/>
    </location>
</feature>
<evidence type="ECO:0000256" key="2">
    <source>
        <dbReference type="ARBA" id="ARBA00023110"/>
    </source>
</evidence>
<organism evidence="7 8">
    <name type="scientific">Alkalispirillum mobile</name>
    <dbReference type="NCBI Taxonomy" id="85925"/>
    <lineage>
        <taxon>Bacteria</taxon>
        <taxon>Pseudomonadati</taxon>
        <taxon>Pseudomonadota</taxon>
        <taxon>Gammaproteobacteria</taxon>
        <taxon>Chromatiales</taxon>
        <taxon>Ectothiorhodospiraceae</taxon>
        <taxon>Alkalispirillum</taxon>
    </lineage>
</organism>
<feature type="region of interest" description="Disordered" evidence="5">
    <location>
        <begin position="103"/>
        <end position="123"/>
    </location>
</feature>
<dbReference type="InterPro" id="IPR020892">
    <property type="entry name" value="Cyclophilin-type_PPIase_CS"/>
</dbReference>
<dbReference type="PROSITE" id="PS50072">
    <property type="entry name" value="CSA_PPIASE_2"/>
    <property type="match status" value="1"/>
</dbReference>
<comment type="caution">
    <text evidence="7">The sequence shown here is derived from an EMBL/GenBank/DDBJ whole genome shotgun (WGS) entry which is preliminary data.</text>
</comment>
<gene>
    <name evidence="7" type="ORF">DFR31_1803</name>
</gene>